<reference evidence="1" key="5">
    <citation type="journal article" date="2021" name="G3 (Bethesda)">
        <title>Aegilops tauschii genome assembly Aet v5.0 features greater sequence contiguity and improved annotation.</title>
        <authorList>
            <person name="Wang L."/>
            <person name="Zhu T."/>
            <person name="Rodriguez J.C."/>
            <person name="Deal K.R."/>
            <person name="Dubcovsky J."/>
            <person name="McGuire P.E."/>
            <person name="Lux T."/>
            <person name="Spannagl M."/>
            <person name="Mayer K.F.X."/>
            <person name="Baldrich P."/>
            <person name="Meyers B.C."/>
            <person name="Huo N."/>
            <person name="Gu Y.Q."/>
            <person name="Zhou H."/>
            <person name="Devos K.M."/>
            <person name="Bennetzen J.L."/>
            <person name="Unver T."/>
            <person name="Budak H."/>
            <person name="Gulick P.J."/>
            <person name="Galiba G."/>
            <person name="Kalapos B."/>
            <person name="Nelson D.R."/>
            <person name="Li P."/>
            <person name="You F.M."/>
            <person name="Luo M.C."/>
            <person name="Dvorak J."/>
        </authorList>
    </citation>
    <scope>NUCLEOTIDE SEQUENCE [LARGE SCALE GENOMIC DNA]</scope>
    <source>
        <strain evidence="1">cv. AL8/78</strain>
    </source>
</reference>
<protein>
    <submittedName>
        <fullName evidence="1">Uncharacterized protein</fullName>
    </submittedName>
</protein>
<proteinExistence type="predicted"/>
<reference evidence="2" key="2">
    <citation type="journal article" date="2017" name="Nat. Plants">
        <title>The Aegilops tauschii genome reveals multiple impacts of transposons.</title>
        <authorList>
            <person name="Zhao G."/>
            <person name="Zou C."/>
            <person name="Li K."/>
            <person name="Wang K."/>
            <person name="Li T."/>
            <person name="Gao L."/>
            <person name="Zhang X."/>
            <person name="Wang H."/>
            <person name="Yang Z."/>
            <person name="Liu X."/>
            <person name="Jiang W."/>
            <person name="Mao L."/>
            <person name="Kong X."/>
            <person name="Jiao Y."/>
            <person name="Jia J."/>
        </authorList>
    </citation>
    <scope>NUCLEOTIDE SEQUENCE [LARGE SCALE GENOMIC DNA]</scope>
    <source>
        <strain evidence="2">cv. AL8/78</strain>
    </source>
</reference>
<dbReference type="EnsemblPlants" id="AET2Gv20259500.8">
    <property type="protein sequence ID" value="AET2Gv20259500.8"/>
    <property type="gene ID" value="AET2Gv20259500"/>
</dbReference>
<reference evidence="1" key="3">
    <citation type="journal article" date="2017" name="Nature">
        <title>Genome sequence of the progenitor of the wheat D genome Aegilops tauschii.</title>
        <authorList>
            <person name="Luo M.C."/>
            <person name="Gu Y.Q."/>
            <person name="Puiu D."/>
            <person name="Wang H."/>
            <person name="Twardziok S.O."/>
            <person name="Deal K.R."/>
            <person name="Huo N."/>
            <person name="Zhu T."/>
            <person name="Wang L."/>
            <person name="Wang Y."/>
            <person name="McGuire P.E."/>
            <person name="Liu S."/>
            <person name="Long H."/>
            <person name="Ramasamy R.K."/>
            <person name="Rodriguez J.C."/>
            <person name="Van S.L."/>
            <person name="Yuan L."/>
            <person name="Wang Z."/>
            <person name="Xia Z."/>
            <person name="Xiao L."/>
            <person name="Anderson O.D."/>
            <person name="Ouyang S."/>
            <person name="Liang Y."/>
            <person name="Zimin A.V."/>
            <person name="Pertea G."/>
            <person name="Qi P."/>
            <person name="Bennetzen J.L."/>
            <person name="Dai X."/>
            <person name="Dawson M.W."/>
            <person name="Muller H.G."/>
            <person name="Kugler K."/>
            <person name="Rivarola-Duarte L."/>
            <person name="Spannagl M."/>
            <person name="Mayer K.F.X."/>
            <person name="Lu F.H."/>
            <person name="Bevan M.W."/>
            <person name="Leroy P."/>
            <person name="Li P."/>
            <person name="You F.M."/>
            <person name="Sun Q."/>
            <person name="Liu Z."/>
            <person name="Lyons E."/>
            <person name="Wicker T."/>
            <person name="Salzberg S.L."/>
            <person name="Devos K.M."/>
            <person name="Dvorak J."/>
        </authorList>
    </citation>
    <scope>NUCLEOTIDE SEQUENCE [LARGE SCALE GENOMIC DNA]</scope>
    <source>
        <strain evidence="1">cv. AL8/78</strain>
    </source>
</reference>
<name>A0A453ATW8_AEGTS</name>
<accession>A0A453ATW8</accession>
<organism evidence="1 2">
    <name type="scientific">Aegilops tauschii subsp. strangulata</name>
    <name type="common">Goatgrass</name>
    <dbReference type="NCBI Taxonomy" id="200361"/>
    <lineage>
        <taxon>Eukaryota</taxon>
        <taxon>Viridiplantae</taxon>
        <taxon>Streptophyta</taxon>
        <taxon>Embryophyta</taxon>
        <taxon>Tracheophyta</taxon>
        <taxon>Spermatophyta</taxon>
        <taxon>Magnoliopsida</taxon>
        <taxon>Liliopsida</taxon>
        <taxon>Poales</taxon>
        <taxon>Poaceae</taxon>
        <taxon>BOP clade</taxon>
        <taxon>Pooideae</taxon>
        <taxon>Triticodae</taxon>
        <taxon>Triticeae</taxon>
        <taxon>Triticinae</taxon>
        <taxon>Aegilops</taxon>
    </lineage>
</organism>
<reference evidence="2" key="1">
    <citation type="journal article" date="2014" name="Science">
        <title>Ancient hybridizations among the ancestral genomes of bread wheat.</title>
        <authorList>
            <consortium name="International Wheat Genome Sequencing Consortium,"/>
            <person name="Marcussen T."/>
            <person name="Sandve S.R."/>
            <person name="Heier L."/>
            <person name="Spannagl M."/>
            <person name="Pfeifer M."/>
            <person name="Jakobsen K.S."/>
            <person name="Wulff B.B."/>
            <person name="Steuernagel B."/>
            <person name="Mayer K.F."/>
            <person name="Olsen O.A."/>
        </authorList>
    </citation>
    <scope>NUCLEOTIDE SEQUENCE [LARGE SCALE GENOMIC DNA]</scope>
    <source>
        <strain evidence="2">cv. AL8/78</strain>
    </source>
</reference>
<dbReference type="Gramene" id="AET2Gv20259500.8">
    <property type="protein sequence ID" value="AET2Gv20259500.8"/>
    <property type="gene ID" value="AET2Gv20259500"/>
</dbReference>
<evidence type="ECO:0000313" key="2">
    <source>
        <dbReference type="Proteomes" id="UP000015105"/>
    </source>
</evidence>
<dbReference type="Proteomes" id="UP000015105">
    <property type="component" value="Chromosome 2D"/>
</dbReference>
<reference evidence="1" key="4">
    <citation type="submission" date="2019-03" db="UniProtKB">
        <authorList>
            <consortium name="EnsemblPlants"/>
        </authorList>
    </citation>
    <scope>IDENTIFICATION</scope>
</reference>
<keyword evidence="2" id="KW-1185">Reference proteome</keyword>
<evidence type="ECO:0000313" key="1">
    <source>
        <dbReference type="EnsemblPlants" id="AET2Gv20259500.8"/>
    </source>
</evidence>
<dbReference type="AlphaFoldDB" id="A0A453ATW8"/>
<sequence length="90" mass="10194">WGLYTANKDLAAVCCYHDQFIWSNCCITDYSVRCTWSLKGSESVLEWATICDSPRLLVSGLRCAWRAVSSDRCPSLLPVEYMLAEPPELQ</sequence>